<dbReference type="PANTHER" id="PTHR13275:SF4">
    <property type="entry name" value="VACUOLAR PROTEIN SORTING-ASSOCIATED PROTEIN 72 HOMOLOG"/>
    <property type="match status" value="1"/>
</dbReference>
<dbReference type="InterPro" id="IPR046757">
    <property type="entry name" value="YL1_N"/>
</dbReference>
<gene>
    <name evidence="4" type="ORF">MKK02DRAFT_35615</name>
</gene>
<feature type="region of interest" description="Disordered" evidence="2">
    <location>
        <begin position="405"/>
        <end position="427"/>
    </location>
</feature>
<evidence type="ECO:0000313" key="4">
    <source>
        <dbReference type="EMBL" id="KAI9631835.1"/>
    </source>
</evidence>
<dbReference type="SMART" id="SM00993">
    <property type="entry name" value="YL1_C"/>
    <property type="match status" value="1"/>
</dbReference>
<sequence length="454" mass="51157">MTETLALGRSKRSTAGNRMRELLEKAHQEDEDELFREVEDDEEFAAPQETRDVFLEDFADTDEEVEMDEEEQERLMRREERRKLELLDPLLDPDSMAPSTLVLALRKQRREAKRAGRSEVRRSNLRASTLRTEEEILAKERQVKENPNKKGRKALHEGGEVRGVRAMTQDELIAAALEEEERNKESLRDWLRREEERRELRRVGRKRVKGPRWTWVSRTVGKVVEVTTTGQHPSDTSVPAPASQAGAPNGLAAGYPASASAPIAATSVPSAPITAPPVPLATSTDPLSAPELPYTRNYLILSQVPGGLPAEFSLILGEHTDWSSTKHVPARNRPLTRRPPTCPFTGLPAKYRHPRTGVQYATKEGYRLIEEMLANEYVWNETAGWLGREDEGCEDVEGWMEAVGGRWRGGEPVAPERPEGGDVEMEEQEVIVVEEAPKKKRGRKRKADVEAELA</sequence>
<organism evidence="4 5">
    <name type="scientific">Dioszegia hungarica</name>
    <dbReference type="NCBI Taxonomy" id="4972"/>
    <lineage>
        <taxon>Eukaryota</taxon>
        <taxon>Fungi</taxon>
        <taxon>Dikarya</taxon>
        <taxon>Basidiomycota</taxon>
        <taxon>Agaricomycotina</taxon>
        <taxon>Tremellomycetes</taxon>
        <taxon>Tremellales</taxon>
        <taxon>Bulleribasidiaceae</taxon>
        <taxon>Dioszegia</taxon>
    </lineage>
</organism>
<name>A0AA38H144_9TREE</name>
<dbReference type="Proteomes" id="UP001164286">
    <property type="component" value="Unassembled WGS sequence"/>
</dbReference>
<accession>A0AA38H144</accession>
<dbReference type="RefSeq" id="XP_052941612.1">
    <property type="nucleotide sequence ID" value="XM_053089220.1"/>
</dbReference>
<evidence type="ECO:0000259" key="3">
    <source>
        <dbReference type="SMART" id="SM00993"/>
    </source>
</evidence>
<dbReference type="PANTHER" id="PTHR13275">
    <property type="entry name" value="YL-1 PROTEIN TRANSCRIPTION FACTOR-LIKE 1"/>
    <property type="match status" value="1"/>
</dbReference>
<dbReference type="GO" id="GO:0005634">
    <property type="term" value="C:nucleus"/>
    <property type="evidence" value="ECO:0007669"/>
    <property type="project" value="TreeGrafter"/>
</dbReference>
<evidence type="ECO:0000256" key="2">
    <source>
        <dbReference type="SAM" id="MobiDB-lite"/>
    </source>
</evidence>
<comment type="caution">
    <text evidence="4">The sequence shown here is derived from an EMBL/GenBank/DDBJ whole genome shotgun (WGS) entry which is preliminary data.</text>
</comment>
<evidence type="ECO:0000313" key="5">
    <source>
        <dbReference type="Proteomes" id="UP001164286"/>
    </source>
</evidence>
<proteinExistence type="inferred from homology"/>
<evidence type="ECO:0000256" key="1">
    <source>
        <dbReference type="ARBA" id="ARBA00006832"/>
    </source>
</evidence>
<feature type="domain" description="Vps72/YL1 C-terminal" evidence="3">
    <location>
        <begin position="340"/>
        <end position="369"/>
    </location>
</feature>
<reference evidence="4" key="1">
    <citation type="journal article" date="2022" name="G3 (Bethesda)">
        <title>High quality genome of the basidiomycete yeast Dioszegia hungarica PDD-24b-2 isolated from cloud water.</title>
        <authorList>
            <person name="Jarrige D."/>
            <person name="Haridas S."/>
            <person name="Bleykasten-Grosshans C."/>
            <person name="Joly M."/>
            <person name="Nadalig T."/>
            <person name="Sancelme M."/>
            <person name="Vuilleumier S."/>
            <person name="Grigoriev I.V."/>
            <person name="Amato P."/>
            <person name="Bringel F."/>
        </authorList>
    </citation>
    <scope>NUCLEOTIDE SEQUENCE</scope>
    <source>
        <strain evidence="4">PDD-24b-2</strain>
    </source>
</reference>
<feature type="region of interest" description="Disordered" evidence="2">
    <location>
        <begin position="324"/>
        <end position="349"/>
    </location>
</feature>
<dbReference type="Pfam" id="PF08265">
    <property type="entry name" value="YL1_C"/>
    <property type="match status" value="1"/>
</dbReference>
<comment type="similarity">
    <text evidence="1">Belongs to the VPS72/YL1 family.</text>
</comment>
<dbReference type="EMBL" id="JAKWFO010000016">
    <property type="protein sequence ID" value="KAI9631835.1"/>
    <property type="molecule type" value="Genomic_DNA"/>
</dbReference>
<dbReference type="InterPro" id="IPR013272">
    <property type="entry name" value="Vps72/YL1_C"/>
</dbReference>
<dbReference type="Pfam" id="PF05764">
    <property type="entry name" value="YL1"/>
    <property type="match status" value="1"/>
</dbReference>
<dbReference type="AlphaFoldDB" id="A0AA38H144"/>
<protein>
    <submittedName>
        <fullName evidence="4">YL1 nuclear protein-domain-containing protein</fullName>
    </submittedName>
</protein>
<keyword evidence="5" id="KW-1185">Reference proteome</keyword>
<dbReference type="GeneID" id="77728425"/>